<dbReference type="Gene3D" id="6.10.250.940">
    <property type="match status" value="1"/>
</dbReference>
<name>A0AAV8BV02_9POAL</name>
<evidence type="ECO:0000313" key="9">
    <source>
        <dbReference type="EMBL" id="KAJ4746950.1"/>
    </source>
</evidence>
<comment type="caution">
    <text evidence="9">The sequence shown here is derived from an EMBL/GenBank/DDBJ whole genome shotgun (WGS) entry which is preliminary data.</text>
</comment>
<dbReference type="Gene3D" id="3.40.50.11320">
    <property type="match status" value="1"/>
</dbReference>
<evidence type="ECO:0000256" key="5">
    <source>
        <dbReference type="ARBA" id="ARBA00022801"/>
    </source>
</evidence>
<dbReference type="AlphaFoldDB" id="A0AAV8BV02"/>
<feature type="signal peptide" evidence="8">
    <location>
        <begin position="1"/>
        <end position="34"/>
    </location>
</feature>
<evidence type="ECO:0000256" key="4">
    <source>
        <dbReference type="ARBA" id="ARBA00022729"/>
    </source>
</evidence>
<keyword evidence="3 8" id="KW-0645">Protease</keyword>
<feature type="chain" id="PRO_5043100936" description="Carboxypeptidase" evidence="8">
    <location>
        <begin position="35"/>
        <end position="486"/>
    </location>
</feature>
<gene>
    <name evidence="9" type="ORF">LUZ62_081355</name>
</gene>
<dbReference type="SUPFAM" id="SSF53474">
    <property type="entry name" value="alpha/beta-Hydrolases"/>
    <property type="match status" value="1"/>
</dbReference>
<dbReference type="GO" id="GO:0004185">
    <property type="term" value="F:serine-type carboxypeptidase activity"/>
    <property type="evidence" value="ECO:0007669"/>
    <property type="project" value="UniProtKB-UniRule"/>
</dbReference>
<dbReference type="Proteomes" id="UP001140206">
    <property type="component" value="Chromosome 5"/>
</dbReference>
<dbReference type="InterPro" id="IPR018202">
    <property type="entry name" value="Ser_caboxypep_ser_AS"/>
</dbReference>
<dbReference type="GO" id="GO:0006508">
    <property type="term" value="P:proteolysis"/>
    <property type="evidence" value="ECO:0007669"/>
    <property type="project" value="UniProtKB-KW"/>
</dbReference>
<keyword evidence="4 8" id="KW-0732">Signal</keyword>
<accession>A0AAV8BV02</accession>
<evidence type="ECO:0000256" key="6">
    <source>
        <dbReference type="ARBA" id="ARBA00023157"/>
    </source>
</evidence>
<dbReference type="InterPro" id="IPR033124">
    <property type="entry name" value="Ser_caboxypep_his_AS"/>
</dbReference>
<keyword evidence="6" id="KW-1015">Disulfide bond</keyword>
<dbReference type="Pfam" id="PF00450">
    <property type="entry name" value="Peptidase_S10"/>
    <property type="match status" value="1"/>
</dbReference>
<dbReference type="EC" id="3.4.16.-" evidence="8"/>
<evidence type="ECO:0000256" key="3">
    <source>
        <dbReference type="ARBA" id="ARBA00022670"/>
    </source>
</evidence>
<dbReference type="EMBL" id="JAMFTS010000005">
    <property type="protein sequence ID" value="KAJ4746950.1"/>
    <property type="molecule type" value="Genomic_DNA"/>
</dbReference>
<keyword evidence="5 8" id="KW-0378">Hydrolase</keyword>
<dbReference type="PANTHER" id="PTHR11802">
    <property type="entry name" value="SERINE PROTEASE FAMILY S10 SERINE CARBOXYPEPTIDASE"/>
    <property type="match status" value="1"/>
</dbReference>
<evidence type="ECO:0000313" key="10">
    <source>
        <dbReference type="Proteomes" id="UP001140206"/>
    </source>
</evidence>
<dbReference type="PROSITE" id="PS00560">
    <property type="entry name" value="CARBOXYPEPT_SER_HIS"/>
    <property type="match status" value="1"/>
</dbReference>
<keyword evidence="7" id="KW-0325">Glycoprotein</keyword>
<keyword evidence="10" id="KW-1185">Reference proteome</keyword>
<comment type="similarity">
    <text evidence="1 8">Belongs to the peptidase S10 family.</text>
</comment>
<dbReference type="PRINTS" id="PR00724">
    <property type="entry name" value="CRBOXYPTASEC"/>
</dbReference>
<keyword evidence="2 8" id="KW-0121">Carboxypeptidase</keyword>
<dbReference type="FunFam" id="3.40.50.11320:FF:000001">
    <property type="entry name" value="Carboxypeptidase"/>
    <property type="match status" value="1"/>
</dbReference>
<evidence type="ECO:0000256" key="1">
    <source>
        <dbReference type="ARBA" id="ARBA00009431"/>
    </source>
</evidence>
<sequence>MYNTPTANQMATFSYSILLLTLLSLSSNLALSSASQLPPHIRKLQDADRVIQLPGQPAVTFKQYAGYVTVNEQHGRALFYWFFEATKHPEKKPLLLWLNGGPGCSSVGYGAVEELGPFLMQKGVPELRFNKQAWNREANLLFVESPVGVGYSYTNTSSDLQILGDKITAEDNYAFLVNWFKKFPQFKSHDFYIAGESYAGHYVPQLSEQIFDNNKACPKDNYINFKGFMIGNAWMDDDTDNKGMIEYAWDHAVISDELYHAIKIHCNFSLVDPGDTCNNLLNKYYDVYDIIDMYSLYVPTCVENNTTRRTLRSYRIKGPGGSTILPKFRQPMGYDPCVSDYSEVYFNRKDVQKALHANTTHIGYNWTHCSDVIGNWNDSPSTLVPTLKKLVEGGLRVWVMSGDTDGRVPVTSTRYTLHKLGLKTVQEWKPWYTGQQQVGGWTVVYDGLTFVTIRGAGHEVPEFKPTQARAVIEHFLANKQLPSSAY</sequence>
<dbReference type="FunFam" id="3.40.50.1820:FF:000013">
    <property type="entry name" value="Carboxypeptidase"/>
    <property type="match status" value="1"/>
</dbReference>
<dbReference type="Gene3D" id="3.40.50.1820">
    <property type="entry name" value="alpha/beta hydrolase"/>
    <property type="match status" value="1"/>
</dbReference>
<protein>
    <recommendedName>
        <fullName evidence="8">Carboxypeptidase</fullName>
        <ecNumber evidence="8">3.4.16.-</ecNumber>
    </recommendedName>
</protein>
<dbReference type="PROSITE" id="PS00131">
    <property type="entry name" value="CARBOXYPEPT_SER_SER"/>
    <property type="match status" value="1"/>
</dbReference>
<dbReference type="PANTHER" id="PTHR11802:SF31">
    <property type="entry name" value="SERINE CARBOXYPEPTIDASE-LIKE 34"/>
    <property type="match status" value="1"/>
</dbReference>
<proteinExistence type="inferred from homology"/>
<reference evidence="9" key="1">
    <citation type="submission" date="2022-08" db="EMBL/GenBank/DDBJ databases">
        <authorList>
            <person name="Marques A."/>
        </authorList>
    </citation>
    <scope>NUCLEOTIDE SEQUENCE</scope>
    <source>
        <strain evidence="9">RhyPub2mFocal</strain>
        <tissue evidence="9">Leaves</tissue>
    </source>
</reference>
<organism evidence="9 10">
    <name type="scientific">Rhynchospora pubera</name>
    <dbReference type="NCBI Taxonomy" id="906938"/>
    <lineage>
        <taxon>Eukaryota</taxon>
        <taxon>Viridiplantae</taxon>
        <taxon>Streptophyta</taxon>
        <taxon>Embryophyta</taxon>
        <taxon>Tracheophyta</taxon>
        <taxon>Spermatophyta</taxon>
        <taxon>Magnoliopsida</taxon>
        <taxon>Liliopsida</taxon>
        <taxon>Poales</taxon>
        <taxon>Cyperaceae</taxon>
        <taxon>Cyperoideae</taxon>
        <taxon>Rhynchosporeae</taxon>
        <taxon>Rhynchospora</taxon>
    </lineage>
</organism>
<evidence type="ECO:0000256" key="8">
    <source>
        <dbReference type="RuleBase" id="RU361156"/>
    </source>
</evidence>
<dbReference type="InterPro" id="IPR029058">
    <property type="entry name" value="AB_hydrolase_fold"/>
</dbReference>
<evidence type="ECO:0000256" key="2">
    <source>
        <dbReference type="ARBA" id="ARBA00022645"/>
    </source>
</evidence>
<dbReference type="InterPro" id="IPR001563">
    <property type="entry name" value="Peptidase_S10"/>
</dbReference>
<evidence type="ECO:0000256" key="7">
    <source>
        <dbReference type="ARBA" id="ARBA00023180"/>
    </source>
</evidence>
<dbReference type="GO" id="GO:0005773">
    <property type="term" value="C:vacuole"/>
    <property type="evidence" value="ECO:0007669"/>
    <property type="project" value="TreeGrafter"/>
</dbReference>